<gene>
    <name evidence="3" type="ORF">FHS49_003123</name>
</gene>
<evidence type="ECO:0000313" key="4">
    <source>
        <dbReference type="Proteomes" id="UP000549617"/>
    </source>
</evidence>
<keyword evidence="4" id="KW-1185">Reference proteome</keyword>
<accession>A0A7W9EGG7</accession>
<dbReference type="Proteomes" id="UP000549617">
    <property type="component" value="Unassembled WGS sequence"/>
</dbReference>
<dbReference type="AlphaFoldDB" id="A0A7W9EGG7"/>
<keyword evidence="1" id="KW-0175">Coiled coil</keyword>
<protein>
    <submittedName>
        <fullName evidence="3">Uncharacterized protein</fullName>
    </submittedName>
</protein>
<evidence type="ECO:0000313" key="3">
    <source>
        <dbReference type="EMBL" id="MBB5687095.1"/>
    </source>
</evidence>
<feature type="region of interest" description="Disordered" evidence="2">
    <location>
        <begin position="41"/>
        <end position="63"/>
    </location>
</feature>
<proteinExistence type="predicted"/>
<dbReference type="RefSeq" id="WP_184020227.1">
    <property type="nucleotide sequence ID" value="NZ_JACIJC010000005.1"/>
</dbReference>
<evidence type="ECO:0000256" key="1">
    <source>
        <dbReference type="SAM" id="Coils"/>
    </source>
</evidence>
<organism evidence="3 4">
    <name type="scientific">Sphingobium boeckii</name>
    <dbReference type="NCBI Taxonomy" id="1082345"/>
    <lineage>
        <taxon>Bacteria</taxon>
        <taxon>Pseudomonadati</taxon>
        <taxon>Pseudomonadota</taxon>
        <taxon>Alphaproteobacteria</taxon>
        <taxon>Sphingomonadales</taxon>
        <taxon>Sphingomonadaceae</taxon>
        <taxon>Sphingobium</taxon>
    </lineage>
</organism>
<sequence>MSTLEFYRSRADQCAREAEEAKLDNVRDRCLRAQAAWEEMAGRAERGQTMRDKLARDKAEAEG</sequence>
<name>A0A7W9EGG7_9SPHN</name>
<dbReference type="EMBL" id="JACIJC010000005">
    <property type="protein sequence ID" value="MBB5687095.1"/>
    <property type="molecule type" value="Genomic_DNA"/>
</dbReference>
<comment type="caution">
    <text evidence="3">The sequence shown here is derived from an EMBL/GenBank/DDBJ whole genome shotgun (WGS) entry which is preliminary data.</text>
</comment>
<reference evidence="3 4" key="1">
    <citation type="submission" date="2020-08" db="EMBL/GenBank/DDBJ databases">
        <title>Genomic Encyclopedia of Type Strains, Phase IV (KMG-IV): sequencing the most valuable type-strain genomes for metagenomic binning, comparative biology and taxonomic classification.</title>
        <authorList>
            <person name="Goeker M."/>
        </authorList>
    </citation>
    <scope>NUCLEOTIDE SEQUENCE [LARGE SCALE GENOMIC DNA]</scope>
    <source>
        <strain evidence="3 4">DSM 25079</strain>
    </source>
</reference>
<evidence type="ECO:0000256" key="2">
    <source>
        <dbReference type="SAM" id="MobiDB-lite"/>
    </source>
</evidence>
<feature type="coiled-coil region" evidence="1">
    <location>
        <begin position="4"/>
        <end position="36"/>
    </location>
</feature>